<dbReference type="Proteomes" id="UP000594263">
    <property type="component" value="Unplaced"/>
</dbReference>
<dbReference type="Gramene" id="Kaladp0809s0043.1.v1.1">
    <property type="protein sequence ID" value="Kaladp0809s0043.1.v1.1"/>
    <property type="gene ID" value="Kaladp0809s0043.v1.1"/>
</dbReference>
<dbReference type="PANTHER" id="PTHR37228:SF1">
    <property type="entry name" value="RIBOSOMAL PROTEIN S21 FAMILY PROTEIN"/>
    <property type="match status" value="1"/>
</dbReference>
<reference evidence="1" key="1">
    <citation type="submission" date="2021-01" db="UniProtKB">
        <authorList>
            <consortium name="EnsemblPlants"/>
        </authorList>
    </citation>
    <scope>IDENTIFICATION</scope>
</reference>
<dbReference type="EnsemblPlants" id="Kaladp0809s0043.1.v1.1">
    <property type="protein sequence ID" value="Kaladp0809s0043.1.v1.1"/>
    <property type="gene ID" value="Kaladp0809s0043.v1.1"/>
</dbReference>
<evidence type="ECO:0000313" key="2">
    <source>
        <dbReference type="Proteomes" id="UP000594263"/>
    </source>
</evidence>
<proteinExistence type="predicted"/>
<sequence>MRGKRIPRALSSYGAQSIYIRITVMNGNLNLALTFIQRVMTSSGIEHLIRNAPTRHYKMSEKRVFSMKALERRLVRIIL</sequence>
<organism evidence="1 2">
    <name type="scientific">Kalanchoe fedtschenkoi</name>
    <name type="common">Lavender scallops</name>
    <name type="synonym">South American air plant</name>
    <dbReference type="NCBI Taxonomy" id="63787"/>
    <lineage>
        <taxon>Eukaryota</taxon>
        <taxon>Viridiplantae</taxon>
        <taxon>Streptophyta</taxon>
        <taxon>Embryophyta</taxon>
        <taxon>Tracheophyta</taxon>
        <taxon>Spermatophyta</taxon>
        <taxon>Magnoliopsida</taxon>
        <taxon>eudicotyledons</taxon>
        <taxon>Gunneridae</taxon>
        <taxon>Pentapetalae</taxon>
        <taxon>Saxifragales</taxon>
        <taxon>Crassulaceae</taxon>
        <taxon>Kalanchoe</taxon>
    </lineage>
</organism>
<protein>
    <submittedName>
        <fullName evidence="1">Uncharacterized protein</fullName>
    </submittedName>
</protein>
<dbReference type="AlphaFoldDB" id="A0A7N0VH47"/>
<name>A0A7N0VH47_KALFE</name>
<keyword evidence="2" id="KW-1185">Reference proteome</keyword>
<accession>A0A7N0VH47</accession>
<dbReference type="PANTHER" id="PTHR37228">
    <property type="entry name" value="RIBOSOMAL PROTEIN S21 FAMILY PROTEIN"/>
    <property type="match status" value="1"/>
</dbReference>
<evidence type="ECO:0000313" key="1">
    <source>
        <dbReference type="EnsemblPlants" id="Kaladp0809s0043.1.v1.1"/>
    </source>
</evidence>